<proteinExistence type="inferred from homology"/>
<evidence type="ECO:0000313" key="11">
    <source>
        <dbReference type="EMBL" id="PWK13503.1"/>
    </source>
</evidence>
<dbReference type="InterPro" id="IPR051678">
    <property type="entry name" value="AGP_Transferase"/>
</dbReference>
<evidence type="ECO:0000256" key="5">
    <source>
        <dbReference type="ARBA" id="ARBA00022840"/>
    </source>
</evidence>
<keyword evidence="5 7" id="KW-0067">ATP-binding</keyword>
<dbReference type="AlphaFoldDB" id="A0A316DA54"/>
<gene>
    <name evidence="11" type="ORF">C7459_107172</name>
</gene>
<dbReference type="OrthoDB" id="3806873at2"/>
<keyword evidence="6 7" id="KW-0046">Antibiotic resistance</keyword>
<evidence type="ECO:0000256" key="1">
    <source>
        <dbReference type="ARBA" id="ARBA00006219"/>
    </source>
</evidence>
<dbReference type="EMBL" id="QGGL01000007">
    <property type="protein sequence ID" value="PWK13503.1"/>
    <property type="molecule type" value="Genomic_DNA"/>
</dbReference>
<keyword evidence="3 7" id="KW-0547">Nucleotide-binding</keyword>
<dbReference type="Gene3D" id="3.30.200.20">
    <property type="entry name" value="Phosphorylase Kinase, domain 1"/>
    <property type="match status" value="1"/>
</dbReference>
<dbReference type="GO" id="GO:0016301">
    <property type="term" value="F:kinase activity"/>
    <property type="evidence" value="ECO:0007669"/>
    <property type="project" value="UniProtKB-KW"/>
</dbReference>
<protein>
    <submittedName>
        <fullName evidence="11">Kanamycin kinase/aminoglycoside 3'-phosphotransferase-2</fullName>
    </submittedName>
</protein>
<dbReference type="GO" id="GO:0046677">
    <property type="term" value="P:response to antibiotic"/>
    <property type="evidence" value="ECO:0007669"/>
    <property type="project" value="UniProtKB-KW"/>
</dbReference>
<sequence>MVESLREVIGNCRWEELTIGRSGATMHRLVGLEGQPTRYLKMMDRFSGTALAFEAERMRWAAQRLPAPDVLEFREEGIMEYLLMSEVPGAHAADPMWQGRTAELVPVLAQGLRQIHATPWQECPYEMRPGWLLQMAKINLHSGLADVDAMAALHPGQSAEDVLQELIATRPETTEQDLVVVHGDYCFPNILLNPDDLQITGFVDWGNLGIGDRYLDLAIAVKSIIMNVGVEWVEPFLQAYGLEKREETKLQWFRVLDSFL</sequence>
<evidence type="ECO:0000256" key="6">
    <source>
        <dbReference type="ARBA" id="ARBA00023251"/>
    </source>
</evidence>
<dbReference type="SUPFAM" id="SSF56112">
    <property type="entry name" value="Protein kinase-like (PK-like)"/>
    <property type="match status" value="1"/>
</dbReference>
<name>A0A316DA54_9BACL</name>
<comment type="caution">
    <text evidence="11">The sequence shown here is derived from an EMBL/GenBank/DDBJ whole genome shotgun (WGS) entry which is preliminary data.</text>
</comment>
<keyword evidence="2 7" id="KW-0808">Transferase</keyword>
<evidence type="ECO:0000256" key="9">
    <source>
        <dbReference type="PIRSR" id="PIRSR000706-2"/>
    </source>
</evidence>
<dbReference type="PANTHER" id="PTHR21310">
    <property type="entry name" value="AMINOGLYCOSIDE PHOSPHOTRANSFERASE-RELATED-RELATED"/>
    <property type="match status" value="1"/>
</dbReference>
<evidence type="ECO:0000313" key="12">
    <source>
        <dbReference type="Proteomes" id="UP000245634"/>
    </source>
</evidence>
<dbReference type="InterPro" id="IPR011009">
    <property type="entry name" value="Kinase-like_dom_sf"/>
</dbReference>
<evidence type="ECO:0000256" key="8">
    <source>
        <dbReference type="PIRSR" id="PIRSR000706-1"/>
    </source>
</evidence>
<feature type="binding site" evidence="9">
    <location>
        <position position="189"/>
    </location>
    <ligand>
        <name>Mg(2+)</name>
        <dbReference type="ChEBI" id="CHEBI:18420"/>
    </ligand>
</feature>
<keyword evidence="12" id="KW-1185">Reference proteome</keyword>
<organism evidence="11 12">
    <name type="scientific">Tumebacillus permanentifrigoris</name>
    <dbReference type="NCBI Taxonomy" id="378543"/>
    <lineage>
        <taxon>Bacteria</taxon>
        <taxon>Bacillati</taxon>
        <taxon>Bacillota</taxon>
        <taxon>Bacilli</taxon>
        <taxon>Bacillales</taxon>
        <taxon>Alicyclobacillaceae</taxon>
        <taxon>Tumebacillus</taxon>
    </lineage>
</organism>
<evidence type="ECO:0000256" key="4">
    <source>
        <dbReference type="ARBA" id="ARBA00022777"/>
    </source>
</evidence>
<reference evidence="11 12" key="1">
    <citation type="submission" date="2018-05" db="EMBL/GenBank/DDBJ databases">
        <title>Genomic Encyclopedia of Type Strains, Phase IV (KMG-IV): sequencing the most valuable type-strain genomes for metagenomic binning, comparative biology and taxonomic classification.</title>
        <authorList>
            <person name="Goeker M."/>
        </authorList>
    </citation>
    <scope>NUCLEOTIDE SEQUENCE [LARGE SCALE GENOMIC DNA]</scope>
    <source>
        <strain evidence="11 12">DSM 18773</strain>
    </source>
</reference>
<dbReference type="PANTHER" id="PTHR21310:SF41">
    <property type="entry name" value="3'-PHOSPHOTRANSFERASE, PUTATIVE-RELATED"/>
    <property type="match status" value="1"/>
</dbReference>
<evidence type="ECO:0000259" key="10">
    <source>
        <dbReference type="Pfam" id="PF01636"/>
    </source>
</evidence>
<dbReference type="NCBIfam" id="NF033068">
    <property type="entry name" value="APH_3p"/>
    <property type="match status" value="1"/>
</dbReference>
<dbReference type="RefSeq" id="WP_109688820.1">
    <property type="nucleotide sequence ID" value="NZ_QGGL01000007.1"/>
</dbReference>
<feature type="active site" description="Proton acceptor" evidence="8">
    <location>
        <position position="184"/>
    </location>
</feature>
<dbReference type="InterPro" id="IPR024165">
    <property type="entry name" value="Kan/Strep_kinase"/>
</dbReference>
<comment type="similarity">
    <text evidence="1 7">Belongs to the aminoglycoside phosphotransferase family.</text>
</comment>
<dbReference type="Pfam" id="PF01636">
    <property type="entry name" value="APH"/>
    <property type="match status" value="1"/>
</dbReference>
<feature type="binding site" evidence="9">
    <location>
        <position position="204"/>
    </location>
    <ligand>
        <name>Mg(2+)</name>
        <dbReference type="ChEBI" id="CHEBI:18420"/>
    </ligand>
</feature>
<dbReference type="PIRSF" id="PIRSF000706">
    <property type="entry name" value="Kanamycin_kin"/>
    <property type="match status" value="1"/>
</dbReference>
<feature type="domain" description="Aminoglycoside phosphotransferase" evidence="10">
    <location>
        <begin position="48"/>
        <end position="248"/>
    </location>
</feature>
<dbReference type="GO" id="GO:0046872">
    <property type="term" value="F:metal ion binding"/>
    <property type="evidence" value="ECO:0007669"/>
    <property type="project" value="UniProtKB-KW"/>
</dbReference>
<keyword evidence="9" id="KW-0460">Magnesium</keyword>
<dbReference type="Gene3D" id="3.90.1200.10">
    <property type="match status" value="1"/>
</dbReference>
<dbReference type="GO" id="GO:0005524">
    <property type="term" value="F:ATP binding"/>
    <property type="evidence" value="ECO:0007669"/>
    <property type="project" value="UniProtKB-KW"/>
</dbReference>
<dbReference type="CDD" id="cd05150">
    <property type="entry name" value="APH"/>
    <property type="match status" value="1"/>
</dbReference>
<keyword evidence="9" id="KW-0479">Metal-binding</keyword>
<dbReference type="GO" id="GO:0016773">
    <property type="term" value="F:phosphotransferase activity, alcohol group as acceptor"/>
    <property type="evidence" value="ECO:0007669"/>
    <property type="project" value="InterPro"/>
</dbReference>
<dbReference type="Proteomes" id="UP000245634">
    <property type="component" value="Unassembled WGS sequence"/>
</dbReference>
<evidence type="ECO:0000256" key="7">
    <source>
        <dbReference type="PIRNR" id="PIRNR000706"/>
    </source>
</evidence>
<accession>A0A316DA54</accession>
<evidence type="ECO:0000256" key="3">
    <source>
        <dbReference type="ARBA" id="ARBA00022741"/>
    </source>
</evidence>
<evidence type="ECO:0000256" key="2">
    <source>
        <dbReference type="ARBA" id="ARBA00022679"/>
    </source>
</evidence>
<keyword evidence="4 7" id="KW-0418">Kinase</keyword>
<dbReference type="InterPro" id="IPR002575">
    <property type="entry name" value="Aminoglycoside_PTrfase"/>
</dbReference>